<dbReference type="SUPFAM" id="SSF51126">
    <property type="entry name" value="Pectin lyase-like"/>
    <property type="match status" value="1"/>
</dbReference>
<protein>
    <recommendedName>
        <fullName evidence="6">Zinc-ribbon domain-containing protein</fullName>
    </recommendedName>
</protein>
<dbReference type="InterPro" id="IPR026870">
    <property type="entry name" value="Zinc_ribbon_dom"/>
</dbReference>
<reference evidence="4" key="1">
    <citation type="journal article" date="2021" name="PeerJ">
        <title>Extensive microbial diversity within the chicken gut microbiome revealed by metagenomics and culture.</title>
        <authorList>
            <person name="Gilroy R."/>
            <person name="Ravi A."/>
            <person name="Getino M."/>
            <person name="Pursley I."/>
            <person name="Horton D.L."/>
            <person name="Alikhan N.F."/>
            <person name="Baker D."/>
            <person name="Gharbi K."/>
            <person name="Hall N."/>
            <person name="Watson M."/>
            <person name="Adriaenssens E.M."/>
            <person name="Foster-Nyarko E."/>
            <person name="Jarju S."/>
            <person name="Secka A."/>
            <person name="Antonio M."/>
            <person name="Oren A."/>
            <person name="Chaudhuri R.R."/>
            <person name="La Ragione R."/>
            <person name="Hildebrand F."/>
            <person name="Pallen M.J."/>
        </authorList>
    </citation>
    <scope>NUCLEOTIDE SEQUENCE</scope>
    <source>
        <strain evidence="4">CHK198-12963</strain>
    </source>
</reference>
<evidence type="ECO:0000259" key="2">
    <source>
        <dbReference type="Pfam" id="PF13229"/>
    </source>
</evidence>
<gene>
    <name evidence="4" type="ORF">H9931_13665</name>
</gene>
<accession>A0A9D2TF85</accession>
<sequence length="419" mass="46669">MMKKTCPFCGTPLPEEAAFCPRCAKSINQRSQKTPPRPFPTRLLQRLLLCCLAAVLALGIWFRISPKTYDGLGEITYTDSDGTYQLLSNVSSDRYYPMTEIPQDAGDQESYRFPLRLYINHRDTGADAGGMFLQKVAAAELEIRQPDQSPKPVTASRPFSSDDIPGAALISYIDFSRLSEGPIELVWVLHMDNSDTIRIRSNLVITPVRTYQYDADNADLSDSQALQALIDRLAEETGRKDTVNIELPPVTYEEPITLHSRAFNLTGTQSDGRRTTFTAGILVEASDETDDWISRITGIDFIGSGSGIAVSASNRVRTQNCYFSNWKTALLAYGNAWINTMDCVFEDNETGLYYNVTGGLHDDNRFTGNTFRSNQTAVVLENVATDVRMDFGGCLFEGNQTDIDNRCNQSVNIQEAIFQ</sequence>
<dbReference type="EMBL" id="DWWB01000082">
    <property type="protein sequence ID" value="HJC67734.1"/>
    <property type="molecule type" value="Genomic_DNA"/>
</dbReference>
<dbReference type="InterPro" id="IPR012334">
    <property type="entry name" value="Pectin_lyas_fold"/>
</dbReference>
<name>A0A9D2TF85_9FIRM</name>
<evidence type="ECO:0000256" key="1">
    <source>
        <dbReference type="SAM" id="Phobius"/>
    </source>
</evidence>
<feature type="transmembrane region" description="Helical" evidence="1">
    <location>
        <begin position="43"/>
        <end position="62"/>
    </location>
</feature>
<dbReference type="Proteomes" id="UP000823863">
    <property type="component" value="Unassembled WGS sequence"/>
</dbReference>
<dbReference type="InterPro" id="IPR011050">
    <property type="entry name" value="Pectin_lyase_fold/virulence"/>
</dbReference>
<keyword evidence="1" id="KW-0812">Transmembrane</keyword>
<keyword evidence="1" id="KW-1133">Transmembrane helix</keyword>
<evidence type="ECO:0000259" key="3">
    <source>
        <dbReference type="Pfam" id="PF13240"/>
    </source>
</evidence>
<evidence type="ECO:0000313" key="4">
    <source>
        <dbReference type="EMBL" id="HJC67734.1"/>
    </source>
</evidence>
<dbReference type="Pfam" id="PF13229">
    <property type="entry name" value="Beta_helix"/>
    <property type="match status" value="1"/>
</dbReference>
<evidence type="ECO:0008006" key="6">
    <source>
        <dbReference type="Google" id="ProtNLM"/>
    </source>
</evidence>
<keyword evidence="1" id="KW-0472">Membrane</keyword>
<organism evidence="4 5">
    <name type="scientific">Candidatus Enterocloster excrementigallinarum</name>
    <dbReference type="NCBI Taxonomy" id="2838558"/>
    <lineage>
        <taxon>Bacteria</taxon>
        <taxon>Bacillati</taxon>
        <taxon>Bacillota</taxon>
        <taxon>Clostridia</taxon>
        <taxon>Lachnospirales</taxon>
        <taxon>Lachnospiraceae</taxon>
        <taxon>Enterocloster</taxon>
    </lineage>
</organism>
<comment type="caution">
    <text evidence="4">The sequence shown here is derived from an EMBL/GenBank/DDBJ whole genome shotgun (WGS) entry which is preliminary data.</text>
</comment>
<dbReference type="Gene3D" id="2.160.20.10">
    <property type="entry name" value="Single-stranded right-handed beta-helix, Pectin lyase-like"/>
    <property type="match status" value="1"/>
</dbReference>
<feature type="domain" description="Zinc-ribbon" evidence="3">
    <location>
        <begin position="6"/>
        <end position="25"/>
    </location>
</feature>
<dbReference type="InterPro" id="IPR039448">
    <property type="entry name" value="Beta_helix"/>
</dbReference>
<dbReference type="Pfam" id="PF13240">
    <property type="entry name" value="Zn_Ribbon_1"/>
    <property type="match status" value="1"/>
</dbReference>
<feature type="domain" description="Right handed beta helix" evidence="2">
    <location>
        <begin position="280"/>
        <end position="408"/>
    </location>
</feature>
<evidence type="ECO:0000313" key="5">
    <source>
        <dbReference type="Proteomes" id="UP000823863"/>
    </source>
</evidence>
<proteinExistence type="predicted"/>
<dbReference type="AlphaFoldDB" id="A0A9D2TF85"/>
<reference evidence="4" key="2">
    <citation type="submission" date="2021-04" db="EMBL/GenBank/DDBJ databases">
        <authorList>
            <person name="Gilroy R."/>
        </authorList>
    </citation>
    <scope>NUCLEOTIDE SEQUENCE</scope>
    <source>
        <strain evidence="4">CHK198-12963</strain>
    </source>
</reference>